<dbReference type="OrthoDB" id="429145at2759"/>
<feature type="chain" id="PRO_5039921228" description="carbonic anhydrase" evidence="7">
    <location>
        <begin position="20"/>
        <end position="326"/>
    </location>
</feature>
<dbReference type="Pfam" id="PF00194">
    <property type="entry name" value="Carb_anhydrase"/>
    <property type="match status" value="1"/>
</dbReference>
<evidence type="ECO:0000256" key="1">
    <source>
        <dbReference type="ARBA" id="ARBA00010718"/>
    </source>
</evidence>
<comment type="similarity">
    <text evidence="1">Belongs to the alpha-carbonic anhydrase family.</text>
</comment>
<dbReference type="InterPro" id="IPR001148">
    <property type="entry name" value="CA_dom"/>
</dbReference>
<keyword evidence="4" id="KW-0862">Zinc</keyword>
<evidence type="ECO:0000256" key="7">
    <source>
        <dbReference type="SAM" id="SignalP"/>
    </source>
</evidence>
<keyword evidence="7" id="KW-0732">Signal</keyword>
<evidence type="ECO:0000256" key="3">
    <source>
        <dbReference type="ARBA" id="ARBA00022723"/>
    </source>
</evidence>
<dbReference type="InterPro" id="IPR036398">
    <property type="entry name" value="CA_dom_sf"/>
</dbReference>
<dbReference type="EC" id="4.2.1.1" evidence="2"/>
<keyword evidence="5" id="KW-0325">Glycoprotein</keyword>
<evidence type="ECO:0000313" key="10">
    <source>
        <dbReference type="Proteomes" id="UP001107558"/>
    </source>
</evidence>
<keyword evidence="3" id="KW-0479">Metal-binding</keyword>
<dbReference type="AlphaFoldDB" id="A0A9J6C7L2"/>
<gene>
    <name evidence="9" type="ORF">PVAND_007649</name>
</gene>
<dbReference type="SUPFAM" id="SSF51069">
    <property type="entry name" value="Carbonic anhydrase"/>
    <property type="match status" value="1"/>
</dbReference>
<keyword evidence="10" id="KW-1185">Reference proteome</keyword>
<dbReference type="Gene3D" id="3.10.200.10">
    <property type="entry name" value="Alpha carbonic anhydrase"/>
    <property type="match status" value="1"/>
</dbReference>
<sequence>MIAIYILAINLITISVVNANEFSYDGKTGPENWDKTCKGKHQSPIDIDVLHVKKVKLPPLKFENFDIQPESTTVTNNGHTVMFTVKTAKGSEPTIDGGPFKTGKYVFSQLHFHWGDNDTYGSEDSFNGKHFPMELHVVFYKQKYGTQENALKHEDGLAVLAFFFVIAQKPNPSYVEVSKLLKRIISPNTNATFEDPLALEDYMHSNMHEYYVYNGSLTTPPCLEVVTWLDFYNPIQISHSQLENFRSLQDNEGNLLSHNFRPVQPIGDRIVWLTSKQFDHQDEDLHDEIHGQKKNKKKRRKNSSSKVNCSLTALFLSMMLVLEKIF</sequence>
<evidence type="ECO:0000256" key="2">
    <source>
        <dbReference type="ARBA" id="ARBA00012925"/>
    </source>
</evidence>
<dbReference type="GO" id="GO:0008270">
    <property type="term" value="F:zinc ion binding"/>
    <property type="evidence" value="ECO:0007669"/>
    <property type="project" value="InterPro"/>
</dbReference>
<feature type="signal peptide" evidence="7">
    <location>
        <begin position="1"/>
        <end position="19"/>
    </location>
</feature>
<evidence type="ECO:0000256" key="6">
    <source>
        <dbReference type="SAM" id="MobiDB-lite"/>
    </source>
</evidence>
<dbReference type="GO" id="GO:0004089">
    <property type="term" value="F:carbonate dehydratase activity"/>
    <property type="evidence" value="ECO:0007669"/>
    <property type="project" value="UniProtKB-EC"/>
</dbReference>
<dbReference type="PANTHER" id="PTHR18952">
    <property type="entry name" value="CARBONIC ANHYDRASE"/>
    <property type="match status" value="1"/>
</dbReference>
<dbReference type="EMBL" id="JADBJN010000002">
    <property type="protein sequence ID" value="KAG5677935.1"/>
    <property type="molecule type" value="Genomic_DNA"/>
</dbReference>
<dbReference type="SMART" id="SM01057">
    <property type="entry name" value="Carb_anhydrase"/>
    <property type="match status" value="1"/>
</dbReference>
<dbReference type="PROSITE" id="PS51144">
    <property type="entry name" value="ALPHA_CA_2"/>
    <property type="match status" value="1"/>
</dbReference>
<name>A0A9J6C7L2_POLVA</name>
<reference evidence="9" key="1">
    <citation type="submission" date="2021-03" db="EMBL/GenBank/DDBJ databases">
        <title>Chromosome level genome of the anhydrobiotic midge Polypedilum vanderplanki.</title>
        <authorList>
            <person name="Yoshida Y."/>
            <person name="Kikawada T."/>
            <person name="Gusev O."/>
        </authorList>
    </citation>
    <scope>NUCLEOTIDE SEQUENCE</scope>
    <source>
        <strain evidence="9">NIAS01</strain>
        <tissue evidence="9">Whole body or cell culture</tissue>
    </source>
</reference>
<evidence type="ECO:0000313" key="9">
    <source>
        <dbReference type="EMBL" id="KAG5677935.1"/>
    </source>
</evidence>
<feature type="compositionally biased region" description="Basic residues" evidence="6">
    <location>
        <begin position="292"/>
        <end position="303"/>
    </location>
</feature>
<dbReference type="CDD" id="cd00326">
    <property type="entry name" value="alpha_CA"/>
    <property type="match status" value="1"/>
</dbReference>
<proteinExistence type="inferred from homology"/>
<feature type="domain" description="Alpha-carbonic anhydrase" evidence="8">
    <location>
        <begin position="20"/>
        <end position="275"/>
    </location>
</feature>
<evidence type="ECO:0000256" key="5">
    <source>
        <dbReference type="ARBA" id="ARBA00023180"/>
    </source>
</evidence>
<protein>
    <recommendedName>
        <fullName evidence="2">carbonic anhydrase</fullName>
        <ecNumber evidence="2">4.2.1.1</ecNumber>
    </recommendedName>
</protein>
<accession>A0A9J6C7L2</accession>
<comment type="caution">
    <text evidence="9">The sequence shown here is derived from an EMBL/GenBank/DDBJ whole genome shotgun (WGS) entry which is preliminary data.</text>
</comment>
<evidence type="ECO:0000256" key="4">
    <source>
        <dbReference type="ARBA" id="ARBA00022833"/>
    </source>
</evidence>
<feature type="region of interest" description="Disordered" evidence="6">
    <location>
        <begin position="283"/>
        <end position="304"/>
    </location>
</feature>
<dbReference type="FunFam" id="3.10.200.10:FF:000003">
    <property type="entry name" value="Carbonic anhydrase 12"/>
    <property type="match status" value="1"/>
</dbReference>
<dbReference type="Proteomes" id="UP001107558">
    <property type="component" value="Chromosome 2"/>
</dbReference>
<dbReference type="PANTHER" id="PTHR18952:SF124">
    <property type="entry name" value="CARBONIC ANHYDRASE 7"/>
    <property type="match status" value="1"/>
</dbReference>
<evidence type="ECO:0000259" key="8">
    <source>
        <dbReference type="PROSITE" id="PS51144"/>
    </source>
</evidence>
<dbReference type="InterPro" id="IPR023561">
    <property type="entry name" value="Carbonic_anhydrase_a-class"/>
</dbReference>
<dbReference type="GO" id="GO:0005737">
    <property type="term" value="C:cytoplasm"/>
    <property type="evidence" value="ECO:0007669"/>
    <property type="project" value="TreeGrafter"/>
</dbReference>
<organism evidence="9 10">
    <name type="scientific">Polypedilum vanderplanki</name>
    <name type="common">Sleeping chironomid midge</name>
    <dbReference type="NCBI Taxonomy" id="319348"/>
    <lineage>
        <taxon>Eukaryota</taxon>
        <taxon>Metazoa</taxon>
        <taxon>Ecdysozoa</taxon>
        <taxon>Arthropoda</taxon>
        <taxon>Hexapoda</taxon>
        <taxon>Insecta</taxon>
        <taxon>Pterygota</taxon>
        <taxon>Neoptera</taxon>
        <taxon>Endopterygota</taxon>
        <taxon>Diptera</taxon>
        <taxon>Nematocera</taxon>
        <taxon>Chironomoidea</taxon>
        <taxon>Chironomidae</taxon>
        <taxon>Chironominae</taxon>
        <taxon>Polypedilum</taxon>
        <taxon>Polypedilum</taxon>
    </lineage>
</organism>